<name>A0ABD0Y2A3_9HEMI</name>
<protein>
    <submittedName>
        <fullName evidence="2">Uncharacterized protein</fullName>
    </submittedName>
</protein>
<dbReference type="Proteomes" id="UP001558652">
    <property type="component" value="Unassembled WGS sequence"/>
</dbReference>
<comment type="caution">
    <text evidence="2">The sequence shown here is derived from an EMBL/GenBank/DDBJ whole genome shotgun (WGS) entry which is preliminary data.</text>
</comment>
<keyword evidence="3" id="KW-1185">Reference proteome</keyword>
<evidence type="ECO:0000313" key="3">
    <source>
        <dbReference type="Proteomes" id="UP001558652"/>
    </source>
</evidence>
<gene>
    <name evidence="2" type="ORF">AAG570_003916</name>
</gene>
<evidence type="ECO:0000256" key="1">
    <source>
        <dbReference type="SAM" id="MobiDB-lite"/>
    </source>
</evidence>
<reference evidence="2 3" key="1">
    <citation type="submission" date="2024-07" db="EMBL/GenBank/DDBJ databases">
        <title>Chromosome-level genome assembly of the water stick insect Ranatra chinensis (Heteroptera: Nepidae).</title>
        <authorList>
            <person name="Liu X."/>
        </authorList>
    </citation>
    <scope>NUCLEOTIDE SEQUENCE [LARGE SCALE GENOMIC DNA]</scope>
    <source>
        <strain evidence="2">Cailab_2021Rc</strain>
        <tissue evidence="2">Muscle</tissue>
    </source>
</reference>
<evidence type="ECO:0000313" key="2">
    <source>
        <dbReference type="EMBL" id="KAL1117601.1"/>
    </source>
</evidence>
<feature type="region of interest" description="Disordered" evidence="1">
    <location>
        <begin position="1"/>
        <end position="27"/>
    </location>
</feature>
<proteinExistence type="predicted"/>
<dbReference type="AlphaFoldDB" id="A0ABD0Y2A3"/>
<feature type="compositionally biased region" description="Low complexity" evidence="1">
    <location>
        <begin position="1"/>
        <end position="13"/>
    </location>
</feature>
<organism evidence="2 3">
    <name type="scientific">Ranatra chinensis</name>
    <dbReference type="NCBI Taxonomy" id="642074"/>
    <lineage>
        <taxon>Eukaryota</taxon>
        <taxon>Metazoa</taxon>
        <taxon>Ecdysozoa</taxon>
        <taxon>Arthropoda</taxon>
        <taxon>Hexapoda</taxon>
        <taxon>Insecta</taxon>
        <taxon>Pterygota</taxon>
        <taxon>Neoptera</taxon>
        <taxon>Paraneoptera</taxon>
        <taxon>Hemiptera</taxon>
        <taxon>Heteroptera</taxon>
        <taxon>Panheteroptera</taxon>
        <taxon>Nepomorpha</taxon>
        <taxon>Nepidae</taxon>
        <taxon>Ranatrinae</taxon>
        <taxon>Ranatra</taxon>
    </lineage>
</organism>
<sequence length="188" mass="20238">MAEGEASGGAASSDSEDEAAGPSKKARTVNGVIWVGGEAGDTEVDRAAARNDLAYLIWKKEMANLEREQMARAVFDNTVNGVIERLGLGGEQVSEDDVENEAVSMAIRSHGLQRRPDCSCHGWTRNRLPSSSIPFHRRTDMLCTVPDMGAASTEEDTQSAERDFLSEAVSVVIQNKGLGTFVQSDSSF</sequence>
<accession>A0ABD0Y2A3</accession>
<dbReference type="EMBL" id="JBFDAA010000015">
    <property type="protein sequence ID" value="KAL1117601.1"/>
    <property type="molecule type" value="Genomic_DNA"/>
</dbReference>